<keyword evidence="1" id="KW-0175">Coiled coil</keyword>
<dbReference type="RefSeq" id="WP_053984602.1">
    <property type="nucleotide sequence ID" value="NZ_JAQIFT010000043.1"/>
</dbReference>
<dbReference type="Gene3D" id="1.20.1170.10">
    <property type="match status" value="1"/>
</dbReference>
<keyword evidence="3" id="KW-1185">Reference proteome</keyword>
<feature type="coiled-coil region" evidence="1">
    <location>
        <begin position="108"/>
        <end position="164"/>
    </location>
</feature>
<sequence length="312" mass="36087">MLRRINQEILMLQEEYIHPDRIAKKMNEAKKLLEDTRYELRSLEKSLVKENLDVEKIEKGSLTSIFYKCLGQHQKKVEKEKAEALAAKLKYDACKIREENLVKDMSKLSKEHYKMSKIQEEIDKLKEQKRNLVENSNSVESQLIQKLRQEIVSLKNEIKEINEAISPGRSATYALNDALDLLNSAGSWGTFDLLGGDLMADMMKHSKIDQAKGRILEAQTYLQRLRVELQDVNMQIYSSIEVSQGAVLADFFFDGLIADWYMQSKIKQSKENVAKIFGEVTQVVNALSKQLNEKEKSLQEKERKIERLIEQA</sequence>
<comment type="caution">
    <text evidence="2">The sequence shown here is derived from an EMBL/GenBank/DDBJ whole genome shotgun (WGS) entry which is preliminary data.</text>
</comment>
<evidence type="ECO:0000256" key="1">
    <source>
        <dbReference type="SAM" id="Coils"/>
    </source>
</evidence>
<dbReference type="EMBL" id="JAQIFT010000043">
    <property type="protein sequence ID" value="MDA3731876.1"/>
    <property type="molecule type" value="Genomic_DNA"/>
</dbReference>
<proteinExistence type="predicted"/>
<evidence type="ECO:0000313" key="3">
    <source>
        <dbReference type="Proteomes" id="UP001169242"/>
    </source>
</evidence>
<accession>A0AA42DNG0</accession>
<gene>
    <name evidence="2" type="ORF">PBV87_10335</name>
</gene>
<protein>
    <submittedName>
        <fullName evidence="2">Uncharacterized protein</fullName>
    </submittedName>
</protein>
<dbReference type="AlphaFoldDB" id="A0AA42DNG0"/>
<dbReference type="Proteomes" id="UP001169242">
    <property type="component" value="Unassembled WGS sequence"/>
</dbReference>
<feature type="coiled-coil region" evidence="1">
    <location>
        <begin position="284"/>
        <end position="311"/>
    </location>
</feature>
<evidence type="ECO:0000313" key="2">
    <source>
        <dbReference type="EMBL" id="MDA3731876.1"/>
    </source>
</evidence>
<organism evidence="2 3">
    <name type="scientific">Holtiella tumoricola</name>
    <dbReference type="NCBI Taxonomy" id="3018743"/>
    <lineage>
        <taxon>Bacteria</taxon>
        <taxon>Bacillati</taxon>
        <taxon>Bacillota</taxon>
        <taxon>Clostridia</taxon>
        <taxon>Lachnospirales</taxon>
        <taxon>Cellulosilyticaceae</taxon>
        <taxon>Holtiella</taxon>
    </lineage>
</organism>
<reference evidence="2" key="1">
    <citation type="journal article" date="2023" name="Int. J. Syst. Evol. Microbiol.">
        <title>&lt;i&gt;Holtiella tumoricola&lt;/i&gt; gen. nov. sp. nov., isolated from a human clinical sample.</title>
        <authorList>
            <person name="Allen-Vercoe E."/>
            <person name="Daigneault M.C."/>
            <person name="Vancuren S.J."/>
            <person name="Cochrane K."/>
            <person name="O'Neal L.L."/>
            <person name="Sankaranarayanan K."/>
            <person name="Lawson P.A."/>
        </authorList>
    </citation>
    <scope>NUCLEOTIDE SEQUENCE</scope>
    <source>
        <strain evidence="2">CC70A</strain>
    </source>
</reference>
<name>A0AA42DNG0_9FIRM</name>